<protein>
    <submittedName>
        <fullName evidence="10">Molybdopterin-guanine dinucleotide biosynthesis protein A</fullName>
    </submittedName>
</protein>
<dbReference type="PANTHER" id="PTHR19136">
    <property type="entry name" value="MOLYBDENUM COFACTOR GUANYLYLTRANSFERASE"/>
    <property type="match status" value="1"/>
</dbReference>
<evidence type="ECO:0000256" key="6">
    <source>
        <dbReference type="ARBA" id="ARBA00023134"/>
    </source>
</evidence>
<dbReference type="Gene3D" id="3.90.550.10">
    <property type="entry name" value="Spore Coat Polysaccharide Biosynthesis Protein SpsA, Chain A"/>
    <property type="match status" value="1"/>
</dbReference>
<evidence type="ECO:0000259" key="9">
    <source>
        <dbReference type="Pfam" id="PF12804"/>
    </source>
</evidence>
<dbReference type="Proteomes" id="UP000233750">
    <property type="component" value="Unassembled WGS sequence"/>
</dbReference>
<evidence type="ECO:0000256" key="5">
    <source>
        <dbReference type="ARBA" id="ARBA00022842"/>
    </source>
</evidence>
<organism evidence="10 11">
    <name type="scientific">Amycolatopsis echigonensis</name>
    <dbReference type="NCBI Taxonomy" id="2576905"/>
    <lineage>
        <taxon>Bacteria</taxon>
        <taxon>Bacillati</taxon>
        <taxon>Actinomycetota</taxon>
        <taxon>Actinomycetes</taxon>
        <taxon>Pseudonocardiales</taxon>
        <taxon>Pseudonocardiaceae</taxon>
        <taxon>Amycolatopsis</taxon>
    </lineage>
</organism>
<dbReference type="GO" id="GO:0046872">
    <property type="term" value="F:metal ion binding"/>
    <property type="evidence" value="ECO:0007669"/>
    <property type="project" value="UniProtKB-KW"/>
</dbReference>
<dbReference type="CDD" id="cd02503">
    <property type="entry name" value="MobA"/>
    <property type="match status" value="1"/>
</dbReference>
<dbReference type="SUPFAM" id="SSF53448">
    <property type="entry name" value="Nucleotide-diphospho-sugar transferases"/>
    <property type="match status" value="1"/>
</dbReference>
<accession>A0A2N3WT92</accession>
<keyword evidence="1" id="KW-0963">Cytoplasm</keyword>
<dbReference type="Pfam" id="PF12804">
    <property type="entry name" value="NTP_transf_3"/>
    <property type="match status" value="1"/>
</dbReference>
<feature type="region of interest" description="Disordered" evidence="8">
    <location>
        <begin position="176"/>
        <end position="197"/>
    </location>
</feature>
<comment type="caution">
    <text evidence="10">The sequence shown here is derived from an EMBL/GenBank/DDBJ whole genome shotgun (WGS) entry which is preliminary data.</text>
</comment>
<keyword evidence="6" id="KW-0342">GTP-binding</keyword>
<dbReference type="GO" id="GO:0016779">
    <property type="term" value="F:nucleotidyltransferase activity"/>
    <property type="evidence" value="ECO:0007669"/>
    <property type="project" value="TreeGrafter"/>
</dbReference>
<feature type="domain" description="MobA-like NTP transferase" evidence="9">
    <location>
        <begin position="21"/>
        <end position="169"/>
    </location>
</feature>
<keyword evidence="3" id="KW-0479">Metal-binding</keyword>
<keyword evidence="4" id="KW-0547">Nucleotide-binding</keyword>
<evidence type="ECO:0000256" key="8">
    <source>
        <dbReference type="SAM" id="MobiDB-lite"/>
    </source>
</evidence>
<gene>
    <name evidence="10" type="ORF">ATK30_8034</name>
</gene>
<keyword evidence="7" id="KW-0501">Molybdenum cofactor biosynthesis</keyword>
<evidence type="ECO:0000313" key="10">
    <source>
        <dbReference type="EMBL" id="PKV97065.1"/>
    </source>
</evidence>
<feature type="compositionally biased region" description="Acidic residues" evidence="8">
    <location>
        <begin position="182"/>
        <end position="191"/>
    </location>
</feature>
<dbReference type="GO" id="GO:0005525">
    <property type="term" value="F:GTP binding"/>
    <property type="evidence" value="ECO:0007669"/>
    <property type="project" value="UniProtKB-KW"/>
</dbReference>
<dbReference type="GO" id="GO:0006777">
    <property type="term" value="P:Mo-molybdopterin cofactor biosynthetic process"/>
    <property type="evidence" value="ECO:0007669"/>
    <property type="project" value="UniProtKB-KW"/>
</dbReference>
<dbReference type="EMBL" id="PJMY01000003">
    <property type="protein sequence ID" value="PKV97065.1"/>
    <property type="molecule type" value="Genomic_DNA"/>
</dbReference>
<dbReference type="PANTHER" id="PTHR19136:SF81">
    <property type="entry name" value="MOLYBDENUM COFACTOR GUANYLYLTRANSFERASE"/>
    <property type="match status" value="1"/>
</dbReference>
<evidence type="ECO:0000256" key="4">
    <source>
        <dbReference type="ARBA" id="ARBA00022741"/>
    </source>
</evidence>
<dbReference type="InterPro" id="IPR013482">
    <property type="entry name" value="Molybde_CF_guanTrfase"/>
</dbReference>
<keyword evidence="11" id="KW-1185">Reference proteome</keyword>
<evidence type="ECO:0000256" key="7">
    <source>
        <dbReference type="ARBA" id="ARBA00023150"/>
    </source>
</evidence>
<keyword evidence="5" id="KW-0460">Magnesium</keyword>
<evidence type="ECO:0000313" key="11">
    <source>
        <dbReference type="Proteomes" id="UP000233750"/>
    </source>
</evidence>
<sequence>MYAAFRTGHPGGMTESPRYAGIVLAGGAARRLSGADKPELRVGGISLLGRAIEALAGADPVVVCGPRRPGYDAVVWTREAVPGAGPVAALAAGLEAVGDAEIVVLLAADLPGVRRSTVDRLRSTVASADGAVLVDAAGERQWLVSAWRTAAVREAMPERPENASLRRTLGGLRIAEVAAEPGESDDIDTPEDLEKHR</sequence>
<name>A0A2N3WT92_9PSEU</name>
<proteinExistence type="predicted"/>
<evidence type="ECO:0000256" key="1">
    <source>
        <dbReference type="ARBA" id="ARBA00022490"/>
    </source>
</evidence>
<reference evidence="10 11" key="1">
    <citation type="submission" date="2017-12" db="EMBL/GenBank/DDBJ databases">
        <title>Sequencing the genomes of 1000 Actinobacteria strains.</title>
        <authorList>
            <person name="Klenk H.-P."/>
        </authorList>
    </citation>
    <scope>NUCLEOTIDE SEQUENCE [LARGE SCALE GENOMIC DNA]</scope>
    <source>
        <strain evidence="10 11">DSM 45165</strain>
    </source>
</reference>
<keyword evidence="2" id="KW-0808">Transferase</keyword>
<dbReference type="AlphaFoldDB" id="A0A2N3WT92"/>
<evidence type="ECO:0000256" key="3">
    <source>
        <dbReference type="ARBA" id="ARBA00022723"/>
    </source>
</evidence>
<evidence type="ECO:0000256" key="2">
    <source>
        <dbReference type="ARBA" id="ARBA00022679"/>
    </source>
</evidence>
<dbReference type="InterPro" id="IPR029044">
    <property type="entry name" value="Nucleotide-diphossugar_trans"/>
</dbReference>
<dbReference type="InterPro" id="IPR025877">
    <property type="entry name" value="MobA-like_NTP_Trfase"/>
</dbReference>